<dbReference type="Proteomes" id="UP000284842">
    <property type="component" value="Unassembled WGS sequence"/>
</dbReference>
<dbReference type="EMBL" id="NHTK01004075">
    <property type="protein sequence ID" value="PPQ88307.1"/>
    <property type="molecule type" value="Genomic_DNA"/>
</dbReference>
<keyword evidence="2" id="KW-1185">Reference proteome</keyword>
<feature type="non-terminal residue" evidence="1">
    <location>
        <position position="302"/>
    </location>
</feature>
<dbReference type="InParanoid" id="A0A409XCB5"/>
<dbReference type="AlphaFoldDB" id="A0A409XCB5"/>
<reference evidence="1 2" key="1">
    <citation type="journal article" date="2018" name="Evol. Lett.">
        <title>Horizontal gene cluster transfer increased hallucinogenic mushroom diversity.</title>
        <authorList>
            <person name="Reynolds H.T."/>
            <person name="Vijayakumar V."/>
            <person name="Gluck-Thaler E."/>
            <person name="Korotkin H.B."/>
            <person name="Matheny P.B."/>
            <person name="Slot J.C."/>
        </authorList>
    </citation>
    <scope>NUCLEOTIDE SEQUENCE [LARGE SCALE GENOMIC DNA]</scope>
    <source>
        <strain evidence="1 2">2629</strain>
    </source>
</reference>
<name>A0A409XCB5_9AGAR</name>
<accession>A0A409XCB5</accession>
<comment type="caution">
    <text evidence="1">The sequence shown here is derived from an EMBL/GenBank/DDBJ whole genome shotgun (WGS) entry which is preliminary data.</text>
</comment>
<gene>
    <name evidence="1" type="ORF">CVT24_002780</name>
</gene>
<proteinExistence type="predicted"/>
<protein>
    <submittedName>
        <fullName evidence="1">Uncharacterized protein</fullName>
    </submittedName>
</protein>
<evidence type="ECO:0000313" key="2">
    <source>
        <dbReference type="Proteomes" id="UP000284842"/>
    </source>
</evidence>
<evidence type="ECO:0000313" key="1">
    <source>
        <dbReference type="EMBL" id="PPQ88307.1"/>
    </source>
</evidence>
<organism evidence="1 2">
    <name type="scientific">Panaeolus cyanescens</name>
    <dbReference type="NCBI Taxonomy" id="181874"/>
    <lineage>
        <taxon>Eukaryota</taxon>
        <taxon>Fungi</taxon>
        <taxon>Dikarya</taxon>
        <taxon>Basidiomycota</taxon>
        <taxon>Agaricomycotina</taxon>
        <taxon>Agaricomycetes</taxon>
        <taxon>Agaricomycetidae</taxon>
        <taxon>Agaricales</taxon>
        <taxon>Agaricineae</taxon>
        <taxon>Galeropsidaceae</taxon>
        <taxon>Panaeolus</taxon>
    </lineage>
</organism>
<sequence length="302" mass="34695">MDRNPAECRFDPFSKIWEICEYFTDEIEDQAEVRRQAAEYADEEDEFNNPLVPPERILAQHEQYNELRPLANIPASPTRPNPSYLPKPVQHKPMDLLNGLRVFHGLVTRDDNEIPHDETLQDTEIVPEEKWKRSIIVMHRDPSTPMTPNHASLVHSFIQGLIQGNISPASHDLARQNIYSVKLDHFFNVFTRRGSKFFFNATFFATFGDELDVPWSIVLQDMVSATIVYRMIGYGANFQDVCNISVNSQMTLIEQLVSYGIPFQTLVPTPHLMCSLKGVYPLQAVRLDGHVFTRADLISYKD</sequence>